<organism evidence="1 2">
    <name type="scientific">Streptomyces antimycoticus</name>
    <dbReference type="NCBI Taxonomy" id="68175"/>
    <lineage>
        <taxon>Bacteria</taxon>
        <taxon>Bacillati</taxon>
        <taxon>Actinomycetota</taxon>
        <taxon>Actinomycetes</taxon>
        <taxon>Kitasatosporales</taxon>
        <taxon>Streptomycetaceae</taxon>
        <taxon>Streptomyces</taxon>
        <taxon>Streptomyces violaceusniger group</taxon>
    </lineage>
</organism>
<name>A0A499UY15_9ACTN</name>
<evidence type="ECO:0000313" key="1">
    <source>
        <dbReference type="EMBL" id="BBJ46884.1"/>
    </source>
</evidence>
<gene>
    <name evidence="1" type="ORF">SSPO_096020</name>
</gene>
<dbReference type="EMBL" id="AP019620">
    <property type="protein sequence ID" value="BBJ46884.1"/>
    <property type="molecule type" value="Genomic_DNA"/>
</dbReference>
<dbReference type="AlphaFoldDB" id="A0A499UY15"/>
<protein>
    <submittedName>
        <fullName evidence="1">Uncharacterized protein</fullName>
    </submittedName>
</protein>
<dbReference type="Proteomes" id="UP000463951">
    <property type="component" value="Chromosome"/>
</dbReference>
<accession>A0A499UY15</accession>
<proteinExistence type="predicted"/>
<sequence length="72" mass="7632">MDNGLAIAEKVTPTEWIPWTADGASPSVLGAGGRPAENKGLNSLISDRPCCGWQIPFILIRAVPSLARIEMA</sequence>
<reference evidence="1 2" key="1">
    <citation type="journal article" date="2020" name="Int. J. Syst. Evol. Microbiol.">
        <title>Reclassification of Streptomyces castelarensis and Streptomyces sporoclivatus as later heterotypic synonyms of Streptomyces antimycoticus.</title>
        <authorList>
            <person name="Komaki H."/>
            <person name="Tamura T."/>
        </authorList>
    </citation>
    <scope>NUCLEOTIDE SEQUENCE [LARGE SCALE GENOMIC DNA]</scope>
    <source>
        <strain evidence="1 2">NBRC 100767</strain>
    </source>
</reference>
<evidence type="ECO:0000313" key="2">
    <source>
        <dbReference type="Proteomes" id="UP000463951"/>
    </source>
</evidence>